<dbReference type="AlphaFoldDB" id="A0AA36FQK4"/>
<dbReference type="EMBL" id="CATQJA010000553">
    <property type="protein sequence ID" value="CAJ0561448.1"/>
    <property type="molecule type" value="Genomic_DNA"/>
</dbReference>
<organism evidence="2 3">
    <name type="scientific">Mesorhabditis spiculigera</name>
    <dbReference type="NCBI Taxonomy" id="96644"/>
    <lineage>
        <taxon>Eukaryota</taxon>
        <taxon>Metazoa</taxon>
        <taxon>Ecdysozoa</taxon>
        <taxon>Nematoda</taxon>
        <taxon>Chromadorea</taxon>
        <taxon>Rhabditida</taxon>
        <taxon>Rhabditina</taxon>
        <taxon>Rhabditomorpha</taxon>
        <taxon>Rhabditoidea</taxon>
        <taxon>Rhabditidae</taxon>
        <taxon>Mesorhabditinae</taxon>
        <taxon>Mesorhabditis</taxon>
    </lineage>
</organism>
<protein>
    <submittedName>
        <fullName evidence="2">Uncharacterized protein</fullName>
    </submittedName>
</protein>
<evidence type="ECO:0000313" key="3">
    <source>
        <dbReference type="Proteomes" id="UP001177023"/>
    </source>
</evidence>
<reference evidence="2" key="1">
    <citation type="submission" date="2023-06" db="EMBL/GenBank/DDBJ databases">
        <authorList>
            <person name="Delattre M."/>
        </authorList>
    </citation>
    <scope>NUCLEOTIDE SEQUENCE</scope>
    <source>
        <strain evidence="2">AF72</strain>
    </source>
</reference>
<proteinExistence type="predicted"/>
<feature type="non-terminal residue" evidence="2">
    <location>
        <position position="1"/>
    </location>
</feature>
<keyword evidence="3" id="KW-1185">Reference proteome</keyword>
<name>A0AA36FQK4_9BILA</name>
<feature type="region of interest" description="Disordered" evidence="1">
    <location>
        <begin position="1"/>
        <end position="42"/>
    </location>
</feature>
<gene>
    <name evidence="2" type="ORF">MSPICULIGERA_LOCUS1835</name>
</gene>
<evidence type="ECO:0000313" key="2">
    <source>
        <dbReference type="EMBL" id="CAJ0561448.1"/>
    </source>
</evidence>
<comment type="caution">
    <text evidence="2">The sequence shown here is derived from an EMBL/GenBank/DDBJ whole genome shotgun (WGS) entry which is preliminary data.</text>
</comment>
<accession>A0AA36FQK4</accession>
<evidence type="ECO:0000256" key="1">
    <source>
        <dbReference type="SAM" id="MobiDB-lite"/>
    </source>
</evidence>
<sequence length="130" mass="14577">MTWTHECMSSQPSTSSDSESDRSVTPTDSSTTAQPAASVARSEAARQRALVAIRRRQHAQRLAARRISQARAVMRARFLLGEDMSYAKLVVQENSELQETHRMLTNKVREMEAGIAAMRAFLERRAATKQ</sequence>
<feature type="compositionally biased region" description="Polar residues" evidence="1">
    <location>
        <begin position="24"/>
        <end position="35"/>
    </location>
</feature>
<dbReference type="Proteomes" id="UP001177023">
    <property type="component" value="Unassembled WGS sequence"/>
</dbReference>